<feature type="binding site" evidence="3">
    <location>
        <position position="222"/>
    </location>
    <ligand>
        <name>a divalent metal cation</name>
        <dbReference type="ChEBI" id="CHEBI:60240"/>
    </ligand>
</feature>
<keyword evidence="6" id="KW-1185">Reference proteome</keyword>
<dbReference type="PANTHER" id="PTHR10907:SF47">
    <property type="entry name" value="REGUCALCIN"/>
    <property type="match status" value="1"/>
</dbReference>
<sequence>MAYKVGLASDDAVLFGESPLWDNRRGQLVLTDCFGKHVSIFDPVTRKITSKEVKPVDEEIIYTVISIPYASSTNKFLVTLSSGKLVEFDWDQNAITKVLYDCKNPLISYNDGKCDSKGRLWTGSGRIEDLGKLTMTKDKGEVYKLSKSSTTQGMLDSFTETGNFDLPNGLGFNKEQTKLFWNDLTGRVINLFDFDANNGKLGNRKLFFDFKDHSELDGSYPDGLCLDVSGNVWVACWKGACVIKIDGSNGKLLEKIGVPVHNTTSVAFGGTNYDRLYVTTTSIELDKSLVDEPDTGKIFEISCPGDSSFKGFQECFLDV</sequence>
<dbReference type="PRINTS" id="PR01790">
    <property type="entry name" value="SMP30FAMILY"/>
</dbReference>
<evidence type="ECO:0000256" key="2">
    <source>
        <dbReference type="PIRSR" id="PIRSR605511-1"/>
    </source>
</evidence>
<comment type="cofactor">
    <cofactor evidence="3">
        <name>Zn(2+)</name>
        <dbReference type="ChEBI" id="CHEBI:29105"/>
    </cofactor>
    <text evidence="3">Binds 1 divalent metal cation per subunit.</text>
</comment>
<evidence type="ECO:0000313" key="5">
    <source>
        <dbReference type="EMBL" id="OXA56284.1"/>
    </source>
</evidence>
<dbReference type="Proteomes" id="UP000198287">
    <property type="component" value="Unassembled WGS sequence"/>
</dbReference>
<accession>A0A226EGS1</accession>
<dbReference type="Pfam" id="PF08450">
    <property type="entry name" value="SGL"/>
    <property type="match status" value="1"/>
</dbReference>
<feature type="domain" description="SMP-30/Gluconolactonase/LRE-like region" evidence="4">
    <location>
        <begin position="15"/>
        <end position="281"/>
    </location>
</feature>
<dbReference type="InterPro" id="IPR013658">
    <property type="entry name" value="SGL"/>
</dbReference>
<dbReference type="SUPFAM" id="SSF63829">
    <property type="entry name" value="Calcium-dependent phosphotriesterase"/>
    <property type="match status" value="1"/>
</dbReference>
<dbReference type="EMBL" id="LNIX01000004">
    <property type="protein sequence ID" value="OXA56284.1"/>
    <property type="molecule type" value="Genomic_DNA"/>
</dbReference>
<dbReference type="InterPro" id="IPR005511">
    <property type="entry name" value="SMP-30"/>
</dbReference>
<feature type="binding site" evidence="3">
    <location>
        <position position="17"/>
    </location>
    <ligand>
        <name>a divalent metal cation</name>
        <dbReference type="ChEBI" id="CHEBI:60240"/>
    </ligand>
</feature>
<keyword evidence="3" id="KW-0479">Metal-binding</keyword>
<comment type="similarity">
    <text evidence="1">Belongs to the SMP-30/CGR1 family.</text>
</comment>
<feature type="active site" description="Proton donor/acceptor" evidence="2">
    <location>
        <position position="222"/>
    </location>
</feature>
<keyword evidence="3" id="KW-0862">Zinc</keyword>
<evidence type="ECO:0000259" key="4">
    <source>
        <dbReference type="Pfam" id="PF08450"/>
    </source>
</evidence>
<dbReference type="GO" id="GO:0005509">
    <property type="term" value="F:calcium ion binding"/>
    <property type="evidence" value="ECO:0007669"/>
    <property type="project" value="TreeGrafter"/>
</dbReference>
<dbReference type="OMA" id="DIRRFEY"/>
<feature type="binding site" evidence="3">
    <location>
        <position position="168"/>
    </location>
    <ligand>
        <name>a divalent metal cation</name>
        <dbReference type="ChEBI" id="CHEBI:60240"/>
    </ligand>
</feature>
<evidence type="ECO:0000256" key="1">
    <source>
        <dbReference type="ARBA" id="ARBA00008853"/>
    </source>
</evidence>
<dbReference type="AlphaFoldDB" id="A0A226EGS1"/>
<comment type="caution">
    <text evidence="5">The sequence shown here is derived from an EMBL/GenBank/DDBJ whole genome shotgun (WGS) entry which is preliminary data.</text>
</comment>
<reference evidence="5 6" key="1">
    <citation type="submission" date="2015-12" db="EMBL/GenBank/DDBJ databases">
        <title>The genome of Folsomia candida.</title>
        <authorList>
            <person name="Faddeeva A."/>
            <person name="Derks M.F."/>
            <person name="Anvar Y."/>
            <person name="Smit S."/>
            <person name="Van Straalen N."/>
            <person name="Roelofs D."/>
        </authorList>
    </citation>
    <scope>NUCLEOTIDE SEQUENCE [LARGE SCALE GENOMIC DNA]</scope>
    <source>
        <strain evidence="5 6">VU population</strain>
        <tissue evidence="5">Whole body</tissue>
    </source>
</reference>
<dbReference type="InterPro" id="IPR011042">
    <property type="entry name" value="6-blade_b-propeller_TolB-like"/>
</dbReference>
<protein>
    <submittedName>
        <fullName evidence="5">Regucalcin</fullName>
    </submittedName>
</protein>
<evidence type="ECO:0000256" key="3">
    <source>
        <dbReference type="PIRSR" id="PIRSR605511-2"/>
    </source>
</evidence>
<dbReference type="OrthoDB" id="423498at2759"/>
<dbReference type="Gene3D" id="2.120.10.30">
    <property type="entry name" value="TolB, C-terminal domain"/>
    <property type="match status" value="1"/>
</dbReference>
<evidence type="ECO:0000313" key="6">
    <source>
        <dbReference type="Proteomes" id="UP000198287"/>
    </source>
</evidence>
<dbReference type="PANTHER" id="PTHR10907">
    <property type="entry name" value="REGUCALCIN"/>
    <property type="match status" value="1"/>
</dbReference>
<proteinExistence type="inferred from homology"/>
<feature type="binding site" evidence="3">
    <location>
        <position position="110"/>
    </location>
    <ligand>
        <name>substrate</name>
    </ligand>
</feature>
<feature type="binding site" evidence="3">
    <location>
        <position position="129"/>
    </location>
    <ligand>
        <name>substrate</name>
    </ligand>
</feature>
<gene>
    <name evidence="5" type="ORF">Fcan01_10069</name>
</gene>
<organism evidence="5 6">
    <name type="scientific">Folsomia candida</name>
    <name type="common">Springtail</name>
    <dbReference type="NCBI Taxonomy" id="158441"/>
    <lineage>
        <taxon>Eukaryota</taxon>
        <taxon>Metazoa</taxon>
        <taxon>Ecdysozoa</taxon>
        <taxon>Arthropoda</taxon>
        <taxon>Hexapoda</taxon>
        <taxon>Collembola</taxon>
        <taxon>Entomobryomorpha</taxon>
        <taxon>Isotomoidea</taxon>
        <taxon>Isotomidae</taxon>
        <taxon>Proisotominae</taxon>
        <taxon>Folsomia</taxon>
    </lineage>
</organism>
<dbReference type="GO" id="GO:0019853">
    <property type="term" value="P:L-ascorbic acid biosynthetic process"/>
    <property type="evidence" value="ECO:0007669"/>
    <property type="project" value="TreeGrafter"/>
</dbReference>
<name>A0A226EGS1_FOLCA</name>
<dbReference type="GO" id="GO:0004341">
    <property type="term" value="F:gluconolactonase activity"/>
    <property type="evidence" value="ECO:0007669"/>
    <property type="project" value="TreeGrafter"/>
</dbReference>